<feature type="active site" description="Schiff-base intermediate with substrate; via topaquinone" evidence="7">
    <location>
        <position position="350"/>
    </location>
</feature>
<dbReference type="Gene3D" id="3.10.450.40">
    <property type="match status" value="2"/>
</dbReference>
<keyword evidence="4 7" id="KW-0801">TPQ</keyword>
<dbReference type="GO" id="GO:0008131">
    <property type="term" value="F:primary methylamine oxidase activity"/>
    <property type="evidence" value="ECO:0007669"/>
    <property type="project" value="InterPro"/>
</dbReference>
<feature type="compositionally biased region" description="Polar residues" evidence="10">
    <location>
        <begin position="388"/>
        <end position="405"/>
    </location>
</feature>
<comment type="caution">
    <text evidence="12">The sequence shown here is derived from an EMBL/GenBank/DDBJ whole genome shotgun (WGS) entry which is preliminary data.</text>
</comment>
<dbReference type="EC" id="1.4.3.-" evidence="9"/>
<evidence type="ECO:0000313" key="13">
    <source>
        <dbReference type="Proteomes" id="UP000193144"/>
    </source>
</evidence>
<dbReference type="SUPFAM" id="SSF49998">
    <property type="entry name" value="Amine oxidase catalytic domain"/>
    <property type="match status" value="1"/>
</dbReference>
<keyword evidence="6 9" id="KW-0186">Copper</keyword>
<feature type="active site" description="Proton acceptor" evidence="7">
    <location>
        <position position="277"/>
    </location>
</feature>
<dbReference type="Proteomes" id="UP000193144">
    <property type="component" value="Unassembled WGS sequence"/>
</dbReference>
<dbReference type="AlphaFoldDB" id="A0A1Y1YWX1"/>
<sequence>MASCRHPLHQITDEEISRASSIQGPGVAQTCSENGTKTAIRFKSVSLQEAPKALLLPYLDAEPKEVPAADGPFVPRLAESVISMDSNTEVRSRLARVEARESMQKMLSHPIVVNEIKKLNLPKDAIIQCETHKLIQALLYARAPNNYPGSKDHAFPLPFLVVLDVFLGKVLRIDPLATGGEEDGLSYHTGGTHPMAHCLENDLPVVQPEGPNFTVTDENCIYWQKWSFRLGFHCREGMTVHDVRYYGRPLFYRLSMSEMTVPYGDPRSPYHRKQAFDIGDAGAGSTANKISIGCDCLGVIKYSSGWLNDSSEPPSKPKTSYKHTNHRTKRPAIFRTRNLVLLSVLTVGNYDIKFETRVTDILSTSLIDPGKTSEWGNMTSPGVLATTHRASTPCSPAPSTQSSKKTPSRSRYHSTKIRMVMHGASTKRQPLANRCFKIKLVPQPCQLILLAKHNIWVTTSRDGDLWNKGIVLWHTFGMTYNPRLEDFPLMPVEITTVSLKPADFFEGNPAFDVPQGR</sequence>
<dbReference type="OrthoDB" id="5379943at2759"/>
<gene>
    <name evidence="12" type="ORF">BCR34DRAFT_627521</name>
</gene>
<dbReference type="InterPro" id="IPR000269">
    <property type="entry name" value="Cu_amine_oxidase"/>
</dbReference>
<proteinExistence type="inferred from homology"/>
<comment type="similarity">
    <text evidence="2 9">Belongs to the copper/topaquinone oxidase family.</text>
</comment>
<evidence type="ECO:0000256" key="9">
    <source>
        <dbReference type="RuleBase" id="RU000672"/>
    </source>
</evidence>
<feature type="domain" description="Copper amine oxidase catalytic" evidence="11">
    <location>
        <begin position="454"/>
        <end position="510"/>
    </location>
</feature>
<feature type="region of interest" description="Disordered" evidence="10">
    <location>
        <begin position="308"/>
        <end position="327"/>
    </location>
</feature>
<protein>
    <recommendedName>
        <fullName evidence="9">Amine oxidase</fullName>
        <ecNumber evidence="9">1.4.3.-</ecNumber>
    </recommendedName>
</protein>
<dbReference type="Pfam" id="PF01179">
    <property type="entry name" value="Cu_amine_oxid"/>
    <property type="match status" value="2"/>
</dbReference>
<evidence type="ECO:0000256" key="8">
    <source>
        <dbReference type="PIRSR" id="PIRSR600269-51"/>
    </source>
</evidence>
<evidence type="ECO:0000256" key="3">
    <source>
        <dbReference type="ARBA" id="ARBA00022723"/>
    </source>
</evidence>
<feature type="region of interest" description="Disordered" evidence="10">
    <location>
        <begin position="387"/>
        <end position="413"/>
    </location>
</feature>
<dbReference type="GO" id="GO:0009308">
    <property type="term" value="P:amine metabolic process"/>
    <property type="evidence" value="ECO:0007669"/>
    <property type="project" value="UniProtKB-UniRule"/>
</dbReference>
<evidence type="ECO:0000256" key="5">
    <source>
        <dbReference type="ARBA" id="ARBA00023002"/>
    </source>
</evidence>
<evidence type="ECO:0000313" key="12">
    <source>
        <dbReference type="EMBL" id="ORY02558.1"/>
    </source>
</evidence>
<dbReference type="SUPFAM" id="SSF54416">
    <property type="entry name" value="Amine oxidase N-terminal region"/>
    <property type="match status" value="2"/>
</dbReference>
<dbReference type="GO" id="GO:0005507">
    <property type="term" value="F:copper ion binding"/>
    <property type="evidence" value="ECO:0007669"/>
    <property type="project" value="InterPro"/>
</dbReference>
<dbReference type="EMBL" id="MCFA01000156">
    <property type="protein sequence ID" value="ORY02558.1"/>
    <property type="molecule type" value="Genomic_DNA"/>
</dbReference>
<evidence type="ECO:0000256" key="6">
    <source>
        <dbReference type="ARBA" id="ARBA00023008"/>
    </source>
</evidence>
<keyword evidence="13" id="KW-1185">Reference proteome</keyword>
<dbReference type="PANTHER" id="PTHR10638">
    <property type="entry name" value="COPPER AMINE OXIDASE"/>
    <property type="match status" value="1"/>
</dbReference>
<feature type="domain" description="Copper amine oxidase catalytic" evidence="11">
    <location>
        <begin position="204"/>
        <end position="388"/>
    </location>
</feature>
<evidence type="ECO:0000256" key="2">
    <source>
        <dbReference type="ARBA" id="ARBA00007983"/>
    </source>
</evidence>
<dbReference type="InterPro" id="IPR015798">
    <property type="entry name" value="Cu_amine_oxidase_C"/>
</dbReference>
<keyword evidence="3 9" id="KW-0479">Metal-binding</keyword>
<dbReference type="InterPro" id="IPR016182">
    <property type="entry name" value="Cu_amine_oxidase_N-reg"/>
</dbReference>
<dbReference type="GO" id="GO:0048038">
    <property type="term" value="F:quinone binding"/>
    <property type="evidence" value="ECO:0007669"/>
    <property type="project" value="InterPro"/>
</dbReference>
<evidence type="ECO:0000256" key="7">
    <source>
        <dbReference type="PIRSR" id="PIRSR600269-50"/>
    </source>
</evidence>
<reference evidence="12 13" key="1">
    <citation type="submission" date="2016-07" db="EMBL/GenBank/DDBJ databases">
        <title>Pervasive Adenine N6-methylation of Active Genes in Fungi.</title>
        <authorList>
            <consortium name="DOE Joint Genome Institute"/>
            <person name="Mondo S.J."/>
            <person name="Dannebaum R.O."/>
            <person name="Kuo R.C."/>
            <person name="Labutti K."/>
            <person name="Haridas S."/>
            <person name="Kuo A."/>
            <person name="Salamov A."/>
            <person name="Ahrendt S.R."/>
            <person name="Lipzen A."/>
            <person name="Sullivan W."/>
            <person name="Andreopoulos W.B."/>
            <person name="Clum A."/>
            <person name="Lindquist E."/>
            <person name="Daum C."/>
            <person name="Ramamoorthy G.K."/>
            <person name="Gryganskyi A."/>
            <person name="Culley D."/>
            <person name="Magnuson J.K."/>
            <person name="James T.Y."/>
            <person name="O'Malley M.A."/>
            <person name="Stajich J.E."/>
            <person name="Spatafora J.W."/>
            <person name="Visel A."/>
            <person name="Grigoriev I.V."/>
        </authorList>
    </citation>
    <scope>NUCLEOTIDE SEQUENCE [LARGE SCALE GENOMIC DNA]</scope>
    <source>
        <strain evidence="12 13">CBS 115471</strain>
    </source>
</reference>
<comment type="PTM">
    <text evidence="8 9">Topaquinone (TPQ) is generated by copper-dependent autoxidation of a specific tyrosyl residue.</text>
</comment>
<dbReference type="InterPro" id="IPR036460">
    <property type="entry name" value="Cu_amine_oxidase_C_sf"/>
</dbReference>
<organism evidence="12 13">
    <name type="scientific">Clohesyomyces aquaticus</name>
    <dbReference type="NCBI Taxonomy" id="1231657"/>
    <lineage>
        <taxon>Eukaryota</taxon>
        <taxon>Fungi</taxon>
        <taxon>Dikarya</taxon>
        <taxon>Ascomycota</taxon>
        <taxon>Pezizomycotina</taxon>
        <taxon>Dothideomycetes</taxon>
        <taxon>Pleosporomycetidae</taxon>
        <taxon>Pleosporales</taxon>
        <taxon>Lindgomycetaceae</taxon>
        <taxon>Clohesyomyces</taxon>
    </lineage>
</organism>
<evidence type="ECO:0000259" key="11">
    <source>
        <dbReference type="Pfam" id="PF01179"/>
    </source>
</evidence>
<keyword evidence="5 9" id="KW-0560">Oxidoreductase</keyword>
<dbReference type="Gene3D" id="2.70.98.20">
    <property type="entry name" value="Copper amine oxidase, catalytic domain"/>
    <property type="match status" value="2"/>
</dbReference>
<dbReference type="PANTHER" id="PTHR10638:SF91">
    <property type="entry name" value="AMINE OXIDASE"/>
    <property type="match status" value="1"/>
</dbReference>
<comment type="cofactor">
    <cofactor evidence="1">
        <name>Cu cation</name>
        <dbReference type="ChEBI" id="CHEBI:23378"/>
    </cofactor>
</comment>
<comment type="cofactor">
    <cofactor evidence="9">
        <name>Cu cation</name>
        <dbReference type="ChEBI" id="CHEBI:23378"/>
    </cofactor>
    <text evidence="9">Contains 1 topaquinone per subunit.</text>
</comment>
<accession>A0A1Y1YWX1</accession>
<dbReference type="STRING" id="1231657.A0A1Y1YWX1"/>
<evidence type="ECO:0000256" key="10">
    <source>
        <dbReference type="SAM" id="MobiDB-lite"/>
    </source>
</evidence>
<evidence type="ECO:0000256" key="4">
    <source>
        <dbReference type="ARBA" id="ARBA00022772"/>
    </source>
</evidence>
<name>A0A1Y1YWX1_9PLEO</name>
<feature type="modified residue" description="2',4',5'-topaquinone" evidence="8">
    <location>
        <position position="350"/>
    </location>
</feature>
<evidence type="ECO:0000256" key="1">
    <source>
        <dbReference type="ARBA" id="ARBA00001935"/>
    </source>
</evidence>